<dbReference type="Pfam" id="PF07366">
    <property type="entry name" value="SnoaL"/>
    <property type="match status" value="1"/>
</dbReference>
<sequence length="178" mass="20098">MSTLDEKALSELWDQHMAAEFGMKDVEKILATMAPHPSVNHVPVMMGAIGREQVREFYTNFFLPQLPPDLENIPISRTIGQGRLVDEFVARFTHSIQIDWLLPGIPPTGKVLEFAIAAIIQFENDKILSERLYWDQASILVQLGLIDRSLPVLGAEIAHQVIQPVQPMNALLQRAHKR</sequence>
<gene>
    <name evidence="1" type="ORF">DB31_8832</name>
</gene>
<keyword evidence="1" id="KW-0378">Hydrolase</keyword>
<dbReference type="InterPro" id="IPR009959">
    <property type="entry name" value="Cyclase_SnoaL-like"/>
</dbReference>
<protein>
    <submittedName>
        <fullName evidence="1">Dienelactone hydrolase family protein</fullName>
    </submittedName>
</protein>
<reference evidence="1 2" key="1">
    <citation type="submission" date="2014-04" db="EMBL/GenBank/DDBJ databases">
        <title>Genome assembly of Hyalangium minutum DSM 14724.</title>
        <authorList>
            <person name="Sharma G."/>
            <person name="Subramanian S."/>
        </authorList>
    </citation>
    <scope>NUCLEOTIDE SEQUENCE [LARGE SCALE GENOMIC DNA]</scope>
    <source>
        <strain evidence="1 2">DSM 14724</strain>
    </source>
</reference>
<dbReference type="GO" id="GO:0016787">
    <property type="term" value="F:hydrolase activity"/>
    <property type="evidence" value="ECO:0007669"/>
    <property type="project" value="UniProtKB-KW"/>
</dbReference>
<dbReference type="AlphaFoldDB" id="A0A085WIG6"/>
<evidence type="ECO:0000313" key="1">
    <source>
        <dbReference type="EMBL" id="KFE67479.1"/>
    </source>
</evidence>
<accession>A0A085WIG6</accession>
<dbReference type="RefSeq" id="WP_052420183.1">
    <property type="nucleotide sequence ID" value="NZ_JMCB01000008.1"/>
</dbReference>
<dbReference type="OrthoDB" id="9771666at2"/>
<dbReference type="InterPro" id="IPR032710">
    <property type="entry name" value="NTF2-like_dom_sf"/>
</dbReference>
<dbReference type="STRING" id="394096.DB31_8832"/>
<organism evidence="1 2">
    <name type="scientific">Hyalangium minutum</name>
    <dbReference type="NCBI Taxonomy" id="394096"/>
    <lineage>
        <taxon>Bacteria</taxon>
        <taxon>Pseudomonadati</taxon>
        <taxon>Myxococcota</taxon>
        <taxon>Myxococcia</taxon>
        <taxon>Myxococcales</taxon>
        <taxon>Cystobacterineae</taxon>
        <taxon>Archangiaceae</taxon>
        <taxon>Hyalangium</taxon>
    </lineage>
</organism>
<dbReference type="PANTHER" id="PTHR38436">
    <property type="entry name" value="POLYKETIDE CYCLASE SNOAL-LIKE DOMAIN"/>
    <property type="match status" value="1"/>
</dbReference>
<dbReference type="GO" id="GO:0030638">
    <property type="term" value="P:polyketide metabolic process"/>
    <property type="evidence" value="ECO:0007669"/>
    <property type="project" value="InterPro"/>
</dbReference>
<evidence type="ECO:0000313" key="2">
    <source>
        <dbReference type="Proteomes" id="UP000028725"/>
    </source>
</evidence>
<dbReference type="Gene3D" id="3.10.450.50">
    <property type="match status" value="1"/>
</dbReference>
<dbReference type="EMBL" id="JMCB01000008">
    <property type="protein sequence ID" value="KFE67479.1"/>
    <property type="molecule type" value="Genomic_DNA"/>
</dbReference>
<comment type="caution">
    <text evidence="1">The sequence shown here is derived from an EMBL/GenBank/DDBJ whole genome shotgun (WGS) entry which is preliminary data.</text>
</comment>
<dbReference type="Proteomes" id="UP000028725">
    <property type="component" value="Unassembled WGS sequence"/>
</dbReference>
<dbReference type="SUPFAM" id="SSF54427">
    <property type="entry name" value="NTF2-like"/>
    <property type="match status" value="1"/>
</dbReference>
<dbReference type="PANTHER" id="PTHR38436:SF3">
    <property type="entry name" value="CARBOXYMETHYLENEBUTENOLIDASE-RELATED"/>
    <property type="match status" value="1"/>
</dbReference>
<keyword evidence="2" id="KW-1185">Reference proteome</keyword>
<proteinExistence type="predicted"/>
<name>A0A085WIG6_9BACT</name>